<name>A0AA42IMD2_9GAMM</name>
<organism evidence="1 2">
    <name type="scientific">Ectopseudomonas toyotomiensis</name>
    <dbReference type="NCBI Taxonomy" id="554344"/>
    <lineage>
        <taxon>Bacteria</taxon>
        <taxon>Pseudomonadati</taxon>
        <taxon>Pseudomonadota</taxon>
        <taxon>Gammaproteobacteria</taxon>
        <taxon>Pseudomonadales</taxon>
        <taxon>Pseudomonadaceae</taxon>
        <taxon>Ectopseudomonas</taxon>
    </lineage>
</organism>
<dbReference type="RefSeq" id="WP_125852343.1">
    <property type="nucleotide sequence ID" value="NZ_JACFYY010000012.1"/>
</dbReference>
<proteinExistence type="predicted"/>
<dbReference type="Proteomes" id="UP001161137">
    <property type="component" value="Unassembled WGS sequence"/>
</dbReference>
<comment type="caution">
    <text evidence="1">The sequence shown here is derived from an EMBL/GenBank/DDBJ whole genome shotgun (WGS) entry which is preliminary data.</text>
</comment>
<gene>
    <name evidence="1" type="ORF">N5D41_11045</name>
</gene>
<sequence length="100" mass="10869">MARTDTELASCGAPRAKTGTVFFGYIIATTLENTDFGDFFHNQIATAWLAFLNAPSLLHQPCDASCLGARHFSAIGAGCFSILMTKRLRALLLTAHAEYR</sequence>
<accession>A0AA42IMD2</accession>
<evidence type="ECO:0000313" key="1">
    <source>
        <dbReference type="EMBL" id="MDH0702024.1"/>
    </source>
</evidence>
<reference evidence="1" key="1">
    <citation type="submission" date="2022-09" db="EMBL/GenBank/DDBJ databases">
        <title>Intensive care unit water sources are persistently colonized with multi-drug resistant bacteria and are the site of extensive horizontal gene transfer of antibiotic resistance genes.</title>
        <authorList>
            <person name="Diorio-Toth L."/>
        </authorList>
    </citation>
    <scope>NUCLEOTIDE SEQUENCE</scope>
    <source>
        <strain evidence="1">GD03863</strain>
    </source>
</reference>
<evidence type="ECO:0000313" key="2">
    <source>
        <dbReference type="Proteomes" id="UP001161137"/>
    </source>
</evidence>
<dbReference type="EMBL" id="JAOCDH010000011">
    <property type="protein sequence ID" value="MDH0702024.1"/>
    <property type="molecule type" value="Genomic_DNA"/>
</dbReference>
<protein>
    <submittedName>
        <fullName evidence="1">Uncharacterized protein</fullName>
    </submittedName>
</protein>
<dbReference type="AlphaFoldDB" id="A0AA42IMD2"/>